<dbReference type="RefSeq" id="XP_003686524.1">
    <property type="nucleotide sequence ID" value="XM_003686476.1"/>
</dbReference>
<dbReference type="Pfam" id="PF08624">
    <property type="entry name" value="CRC_subunit"/>
    <property type="match status" value="1"/>
</dbReference>
<dbReference type="AlphaFoldDB" id="G8BW12"/>
<dbReference type="EMBL" id="HE612862">
    <property type="protein sequence ID" value="CCE64090.1"/>
    <property type="molecule type" value="Genomic_DNA"/>
</dbReference>
<keyword evidence="1" id="KW-0805">Transcription regulation</keyword>
<dbReference type="GeneID" id="11533595"/>
<dbReference type="KEGG" id="tpf:TPHA_0G02550"/>
<accession>G8BW12</accession>
<reference evidence="4 5" key="1">
    <citation type="journal article" date="2011" name="Proc. Natl. Acad. Sci. U.S.A.">
        <title>Evolutionary erosion of yeast sex chromosomes by mating-type switching accidents.</title>
        <authorList>
            <person name="Gordon J.L."/>
            <person name="Armisen D."/>
            <person name="Proux-Wera E."/>
            <person name="Oheigeartaigh S.S."/>
            <person name="Byrne K.P."/>
            <person name="Wolfe K.H."/>
        </authorList>
    </citation>
    <scope>NUCLEOTIDE SEQUENCE [LARGE SCALE GENOMIC DNA]</scope>
    <source>
        <strain evidence="5">ATCC 24235 / CBS 4417 / NBRC 1672 / NRRL Y-8282 / UCD 70-5</strain>
    </source>
</reference>
<dbReference type="PANTHER" id="PTHR22597">
    <property type="entry name" value="POLYCOMB GROUP PROTEIN"/>
    <property type="match status" value="1"/>
</dbReference>
<feature type="compositionally biased region" description="Basic residues" evidence="3">
    <location>
        <begin position="1"/>
        <end position="11"/>
    </location>
</feature>
<gene>
    <name evidence="4" type="primary">TPHA0G02550</name>
    <name evidence="4" type="ordered locus">TPHA_0G02550</name>
</gene>
<dbReference type="InterPro" id="IPR013933">
    <property type="entry name" value="CRC_Rsc7/Swp82"/>
</dbReference>
<dbReference type="GO" id="GO:0006368">
    <property type="term" value="P:transcription elongation by RNA polymerase II"/>
    <property type="evidence" value="ECO:0007669"/>
    <property type="project" value="EnsemblFungi"/>
</dbReference>
<evidence type="ECO:0000256" key="3">
    <source>
        <dbReference type="SAM" id="MobiDB-lite"/>
    </source>
</evidence>
<evidence type="ECO:0000256" key="1">
    <source>
        <dbReference type="ARBA" id="ARBA00023015"/>
    </source>
</evidence>
<organism evidence="4 5">
    <name type="scientific">Tetrapisispora phaffii (strain ATCC 24235 / CBS 4417 / NBRC 1672 / NRRL Y-8282 / UCD 70-5)</name>
    <name type="common">Yeast</name>
    <name type="synonym">Fabospora phaffii</name>
    <dbReference type="NCBI Taxonomy" id="1071381"/>
    <lineage>
        <taxon>Eukaryota</taxon>
        <taxon>Fungi</taxon>
        <taxon>Dikarya</taxon>
        <taxon>Ascomycota</taxon>
        <taxon>Saccharomycotina</taxon>
        <taxon>Saccharomycetes</taxon>
        <taxon>Saccharomycetales</taxon>
        <taxon>Saccharomycetaceae</taxon>
        <taxon>Tetrapisispora</taxon>
    </lineage>
</organism>
<dbReference type="HOGENOM" id="CLU_022149_1_0_1"/>
<dbReference type="GO" id="GO:0031490">
    <property type="term" value="F:chromatin DNA binding"/>
    <property type="evidence" value="ECO:0007669"/>
    <property type="project" value="TreeGrafter"/>
</dbReference>
<feature type="region of interest" description="Disordered" evidence="3">
    <location>
        <begin position="1"/>
        <end position="120"/>
    </location>
</feature>
<dbReference type="GO" id="GO:0006337">
    <property type="term" value="P:nucleosome disassembly"/>
    <property type="evidence" value="ECO:0007669"/>
    <property type="project" value="EnsemblFungi"/>
</dbReference>
<keyword evidence="2" id="KW-0804">Transcription</keyword>
<dbReference type="eggNOG" id="ENOG502QW07">
    <property type="taxonomic scope" value="Eukaryota"/>
</dbReference>
<sequence>MPRGQWRKTKKAVVEEPQDDDLKRSSTRSRSASTRPNYKIDTEGLDINEPGSDDDEYNEEAEVAEDEDEDEDEGNQKDTTLKRTLDDTADGAVSENEDDKPKSESKKARLSSETPAETPTENVYVVAGLLEDEYDLPADPVGEKKITKNGELLDGREFKVRTFTLLDKEDKLFMLATEPARAVGYRDSHMFFGQNSNLYKLIPTQHQKNNLVERSLIPYSYKSRHFGLVTARSVFREFGHRIIKDGNEVDDDYYVSTPHPIRKAESRKVSKRGMEGLDISDAANAMNPAKNAIEFFDRRSHLQYVGDTASGNNINATNWLYQHAAACSRFNSDMYYDRSRYLLIDQQGIRDPYTNVLHLPQSTQSTTVISFKKINDKETLDKPKNIIYETKITNRDLNRPITGLSDVSPELYEGLVSEEVKNAILKQQEYEKNN</sequence>
<keyword evidence="5" id="KW-1185">Reference proteome</keyword>
<dbReference type="PANTHER" id="PTHR22597:SF3">
    <property type="entry name" value="CHROMATIN STRUCTURE-REMODELING COMPLEX SUBUNIT RSC7"/>
    <property type="match status" value="1"/>
</dbReference>
<dbReference type="STRING" id="1071381.G8BW12"/>
<evidence type="ECO:0000256" key="2">
    <source>
        <dbReference type="ARBA" id="ARBA00023163"/>
    </source>
</evidence>
<feature type="compositionally biased region" description="Acidic residues" evidence="3">
    <location>
        <begin position="43"/>
        <end position="73"/>
    </location>
</feature>
<protein>
    <recommendedName>
        <fullName evidence="6">Chromatin structure-remodeling complex subunit RSC7</fullName>
    </recommendedName>
</protein>
<proteinExistence type="predicted"/>
<dbReference type="OMA" id="STNWLYQ"/>
<feature type="compositionally biased region" description="Polar residues" evidence="3">
    <location>
        <begin position="111"/>
        <end position="120"/>
    </location>
</feature>
<evidence type="ECO:0000313" key="4">
    <source>
        <dbReference type="EMBL" id="CCE64090.1"/>
    </source>
</evidence>
<name>G8BW12_TETPH</name>
<dbReference type="GO" id="GO:0016586">
    <property type="term" value="C:RSC-type complex"/>
    <property type="evidence" value="ECO:0007669"/>
    <property type="project" value="EnsemblFungi"/>
</dbReference>
<feature type="compositionally biased region" description="Basic and acidic residues" evidence="3">
    <location>
        <begin position="74"/>
        <end position="86"/>
    </location>
</feature>
<evidence type="ECO:0000313" key="5">
    <source>
        <dbReference type="Proteomes" id="UP000005666"/>
    </source>
</evidence>
<dbReference type="Proteomes" id="UP000005666">
    <property type="component" value="Chromosome 7"/>
</dbReference>
<dbReference type="OrthoDB" id="5598844at2759"/>
<evidence type="ECO:0008006" key="6">
    <source>
        <dbReference type="Google" id="ProtNLM"/>
    </source>
</evidence>